<accession>A0AAP4QXB0</accession>
<dbReference type="CDD" id="cd03794">
    <property type="entry name" value="GT4_WbuB-like"/>
    <property type="match status" value="1"/>
</dbReference>
<evidence type="ECO:0000313" key="3">
    <source>
        <dbReference type="Proteomes" id="UP001172109"/>
    </source>
</evidence>
<gene>
    <name evidence="2" type="ORF">QZM56_03440</name>
</gene>
<dbReference type="RefSeq" id="WP_105817724.1">
    <property type="nucleotide sequence ID" value="NZ_CADEUY010000002.1"/>
</dbReference>
<dbReference type="Pfam" id="PF13579">
    <property type="entry name" value="Glyco_trans_4_4"/>
    <property type="match status" value="1"/>
</dbReference>
<dbReference type="AlphaFoldDB" id="A0AAP4QXB0"/>
<name>A0AAP4QXB0_9BURK</name>
<proteinExistence type="predicted"/>
<evidence type="ECO:0000259" key="1">
    <source>
        <dbReference type="Pfam" id="PF13579"/>
    </source>
</evidence>
<dbReference type="Proteomes" id="UP001172109">
    <property type="component" value="Unassembled WGS sequence"/>
</dbReference>
<dbReference type="PANTHER" id="PTHR45947">
    <property type="entry name" value="SULFOQUINOVOSYL TRANSFERASE SQD2"/>
    <property type="match status" value="1"/>
</dbReference>
<protein>
    <submittedName>
        <fullName evidence="2">Glycosyltransferase WbuB</fullName>
    </submittedName>
</protein>
<dbReference type="SUPFAM" id="SSF53756">
    <property type="entry name" value="UDP-Glycosyltransferase/glycogen phosphorylase"/>
    <property type="match status" value="1"/>
</dbReference>
<feature type="domain" description="Glycosyltransferase subfamily 4-like N-terminal" evidence="1">
    <location>
        <begin position="15"/>
        <end position="202"/>
    </location>
</feature>
<dbReference type="PANTHER" id="PTHR45947:SF3">
    <property type="entry name" value="SULFOQUINOVOSYL TRANSFERASE SQD2"/>
    <property type="match status" value="1"/>
</dbReference>
<dbReference type="NCBIfam" id="NF007640">
    <property type="entry name" value="PRK10307.1"/>
    <property type="match status" value="1"/>
</dbReference>
<dbReference type="InterPro" id="IPR050194">
    <property type="entry name" value="Glycosyltransferase_grp1"/>
</dbReference>
<dbReference type="InterPro" id="IPR028098">
    <property type="entry name" value="Glyco_trans_4-like_N"/>
</dbReference>
<dbReference type="Gene3D" id="3.40.50.2000">
    <property type="entry name" value="Glycogen Phosphorylase B"/>
    <property type="match status" value="2"/>
</dbReference>
<dbReference type="EMBL" id="JAUJQS010000002">
    <property type="protein sequence ID" value="MDN7563553.1"/>
    <property type="molecule type" value="Genomic_DNA"/>
</dbReference>
<sequence>MKILVYGINYAPELTGIGKYTAEMAETLAAKGHAVRVVCAPPYYPEWRVANGYHSARYATEQRNGVRLWRAPLWVPRRPRGALRIVHLASFALTSFPLVLRHAFWRPDAVICVAPSLMNAPAGWLTARLSGAHAWLHIQDYEVDAAFNLGMLDGSLLRRAALTFERMLMKRFDTVSTISGKMVERALHKGISPAKLVRFSNWADTRSIYPLERPSELRASLSIALDATVVLYSGNMGAKQGLDVLADAAQRLESRDNLVFVFCGNGPARDDLVARCGALRNCRFINLQPANRLNELLNLADIHVLPQRADAADLVMPSKLTGMFASGRAVIAMASAGTELHDVVCRRGVLVAPGNPEALASAIDALAADTTRRMHLGRAGRDFAEAVLSREAVLREFEARLSALCRTPPGT</sequence>
<organism evidence="2 3">
    <name type="scientific">Burkholderia contaminans</name>
    <dbReference type="NCBI Taxonomy" id="488447"/>
    <lineage>
        <taxon>Bacteria</taxon>
        <taxon>Pseudomonadati</taxon>
        <taxon>Pseudomonadota</taxon>
        <taxon>Betaproteobacteria</taxon>
        <taxon>Burkholderiales</taxon>
        <taxon>Burkholderiaceae</taxon>
        <taxon>Burkholderia</taxon>
        <taxon>Burkholderia cepacia complex</taxon>
    </lineage>
</organism>
<reference evidence="2" key="1">
    <citation type="submission" date="2023-07" db="EMBL/GenBank/DDBJ databases">
        <title>A collection of bacterial strains from the Burkholderia cepacia Research Laboratory and Repository.</title>
        <authorList>
            <person name="Lipuma J."/>
            <person name="Spilker T."/>
            <person name="Caverly L."/>
        </authorList>
    </citation>
    <scope>NUCLEOTIDE SEQUENCE</scope>
    <source>
        <strain evidence="2">AU44979</strain>
    </source>
</reference>
<comment type="caution">
    <text evidence="2">The sequence shown here is derived from an EMBL/GenBank/DDBJ whole genome shotgun (WGS) entry which is preliminary data.</text>
</comment>
<evidence type="ECO:0000313" key="2">
    <source>
        <dbReference type="EMBL" id="MDN7563553.1"/>
    </source>
</evidence>
<dbReference type="GO" id="GO:0016758">
    <property type="term" value="F:hexosyltransferase activity"/>
    <property type="evidence" value="ECO:0007669"/>
    <property type="project" value="TreeGrafter"/>
</dbReference>
<dbReference type="Pfam" id="PF13692">
    <property type="entry name" value="Glyco_trans_1_4"/>
    <property type="match status" value="1"/>
</dbReference>